<name>A0A8X6K4S1_TRICU</name>
<evidence type="ECO:0000313" key="2">
    <source>
        <dbReference type="Proteomes" id="UP000887116"/>
    </source>
</evidence>
<sequence>MIERWHRQLKSAIKCLATEKWVEAQPAVLFGIQCSLKEDLKCSAAELVFGNTLHLLGKKSVISVDRLKPAFVEIEDPVQLHPGLIQCRPRLRPGMADV</sequence>
<evidence type="ECO:0000313" key="1">
    <source>
        <dbReference type="EMBL" id="GFR31071.1"/>
    </source>
</evidence>
<dbReference type="AlphaFoldDB" id="A0A8X6K4S1"/>
<dbReference type="GO" id="GO:0003676">
    <property type="term" value="F:nucleic acid binding"/>
    <property type="evidence" value="ECO:0007669"/>
    <property type="project" value="InterPro"/>
</dbReference>
<dbReference type="OrthoDB" id="6501762at2759"/>
<organism evidence="1 2">
    <name type="scientific">Trichonephila clavata</name>
    <name type="common">Joro spider</name>
    <name type="synonym">Nephila clavata</name>
    <dbReference type="NCBI Taxonomy" id="2740835"/>
    <lineage>
        <taxon>Eukaryota</taxon>
        <taxon>Metazoa</taxon>
        <taxon>Ecdysozoa</taxon>
        <taxon>Arthropoda</taxon>
        <taxon>Chelicerata</taxon>
        <taxon>Arachnida</taxon>
        <taxon>Araneae</taxon>
        <taxon>Araneomorphae</taxon>
        <taxon>Entelegynae</taxon>
        <taxon>Araneoidea</taxon>
        <taxon>Nephilidae</taxon>
        <taxon>Trichonephila</taxon>
    </lineage>
</organism>
<protein>
    <submittedName>
        <fullName evidence="1">Uncharacterized protein</fullName>
    </submittedName>
</protein>
<dbReference type="Proteomes" id="UP000887116">
    <property type="component" value="Unassembled WGS sequence"/>
</dbReference>
<dbReference type="PANTHER" id="PTHR38681">
    <property type="entry name" value="RETROVIRUS-RELATED POL POLYPROTEIN FROM TRANSPOSON 412-LIKE PROTEIN-RELATED"/>
    <property type="match status" value="1"/>
</dbReference>
<proteinExistence type="predicted"/>
<dbReference type="PANTHER" id="PTHR38681:SF1">
    <property type="entry name" value="RETROVIRUS-RELATED POL POLYPROTEIN FROM TRANSPOSON 412-LIKE PROTEIN"/>
    <property type="match status" value="1"/>
</dbReference>
<reference evidence="1" key="1">
    <citation type="submission" date="2020-07" db="EMBL/GenBank/DDBJ databases">
        <title>Multicomponent nature underlies the extraordinary mechanical properties of spider dragline silk.</title>
        <authorList>
            <person name="Kono N."/>
            <person name="Nakamura H."/>
            <person name="Mori M."/>
            <person name="Yoshida Y."/>
            <person name="Ohtoshi R."/>
            <person name="Malay A.D."/>
            <person name="Moran D.A.P."/>
            <person name="Tomita M."/>
            <person name="Numata K."/>
            <person name="Arakawa K."/>
        </authorList>
    </citation>
    <scope>NUCLEOTIDE SEQUENCE</scope>
</reference>
<comment type="caution">
    <text evidence="1">The sequence shown here is derived from an EMBL/GenBank/DDBJ whole genome shotgun (WGS) entry which is preliminary data.</text>
</comment>
<keyword evidence="2" id="KW-1185">Reference proteome</keyword>
<gene>
    <name evidence="1" type="ORF">TNCT_234691</name>
</gene>
<dbReference type="InterPro" id="IPR036397">
    <property type="entry name" value="RNaseH_sf"/>
</dbReference>
<dbReference type="Gene3D" id="3.30.420.10">
    <property type="entry name" value="Ribonuclease H-like superfamily/Ribonuclease H"/>
    <property type="match status" value="1"/>
</dbReference>
<dbReference type="EMBL" id="BMAO01019519">
    <property type="protein sequence ID" value="GFR31071.1"/>
    <property type="molecule type" value="Genomic_DNA"/>
</dbReference>
<accession>A0A8X6K4S1</accession>